<feature type="domain" description="Reverse transcriptase" evidence="1">
    <location>
        <begin position="1"/>
        <end position="108"/>
    </location>
</feature>
<dbReference type="PANTHER" id="PTHR33116">
    <property type="entry name" value="REVERSE TRANSCRIPTASE ZINC-BINDING DOMAIN-CONTAINING PROTEIN-RELATED-RELATED"/>
    <property type="match status" value="1"/>
</dbReference>
<dbReference type="PROSITE" id="PS50878">
    <property type="entry name" value="RT_POL"/>
    <property type="match status" value="1"/>
</dbReference>
<keyword evidence="2" id="KW-0695">RNA-directed DNA polymerase</keyword>
<dbReference type="GO" id="GO:0003964">
    <property type="term" value="F:RNA-directed DNA polymerase activity"/>
    <property type="evidence" value="ECO:0007669"/>
    <property type="project" value="UniProtKB-KW"/>
</dbReference>
<sequence length="555" mass="64556">MSMDVLSKMLDKAAGLNHFGYHPRCKNIGLTHLSFADDLMVLSDGKVRSIEGIVTVFDAFAKRSGLKISMEKSTIYLAGNPVPSHQEIQDRFSFNVGQLPIRYLGLPLVTKRFSSNDYLPLIEQLKKRIASWTSRFLSFAGRLNLISSVLWSICNFWLAAFRLPRECIREIDRLCSAFLWSGPDLKPHKAKISWDVICKPKKEGGLGLRSLKEANDVCCLKLIWRLVSHKDSLWVKWVKMYLFKRDNFWSLKETTSLGSWMWRKLIKFRALAKSFCKVEIQNGQNTSFWFDDWSRMGRMMDVLGNRGCVDMGISRHMSVAEAWDRRRRRRHRTGVLNLMEEALDSTRQTRNSAQDVVLWRGKDDVYKPSFSTKDTWNHIRTTATTVTWHNGVWFPHATPKFSFCVWLAVHNRLSTGDRMLQWNNGALGTCVLCNNAIESRDHLFFSCVFCSEVWSAVAKNIFKANYSTDWHTILNLICGKWQNRTESFTARYAFQTVVSVIWRERNKRRHGESPNSASRLTDWIDKQIRNRFSAIRLIGDRRYDKGLQAWFDTRN</sequence>
<evidence type="ECO:0000259" key="1">
    <source>
        <dbReference type="PROSITE" id="PS50878"/>
    </source>
</evidence>
<dbReference type="InterPro" id="IPR000477">
    <property type="entry name" value="RT_dom"/>
</dbReference>
<dbReference type="PANTHER" id="PTHR33116:SF76">
    <property type="entry name" value="DUF4283 DOMAIN-CONTAINING PROTEIN"/>
    <property type="match status" value="1"/>
</dbReference>
<gene>
    <name evidence="2" type="ORF">ISN45_Aa05g006150</name>
</gene>
<reference evidence="2 3" key="1">
    <citation type="submission" date="2020-12" db="EMBL/GenBank/DDBJ databases">
        <title>Concerted genomic and epigenomic changes stabilize Arabidopsis allopolyploids.</title>
        <authorList>
            <person name="Chen Z."/>
        </authorList>
    </citation>
    <scope>NUCLEOTIDE SEQUENCE [LARGE SCALE GENOMIC DNA]</scope>
    <source>
        <strain evidence="2">Allo738</strain>
        <tissue evidence="2">Leaf</tissue>
    </source>
</reference>
<keyword evidence="2" id="KW-0808">Transferase</keyword>
<dbReference type="Pfam" id="PF13966">
    <property type="entry name" value="zf-RVT"/>
    <property type="match status" value="1"/>
</dbReference>
<evidence type="ECO:0000313" key="3">
    <source>
        <dbReference type="Proteomes" id="UP000694240"/>
    </source>
</evidence>
<evidence type="ECO:0000313" key="2">
    <source>
        <dbReference type="EMBL" id="KAG7559005.1"/>
    </source>
</evidence>
<organism evidence="2 3">
    <name type="scientific">Arabidopsis thaliana x Arabidopsis arenosa</name>
    <dbReference type="NCBI Taxonomy" id="1240361"/>
    <lineage>
        <taxon>Eukaryota</taxon>
        <taxon>Viridiplantae</taxon>
        <taxon>Streptophyta</taxon>
        <taxon>Embryophyta</taxon>
        <taxon>Tracheophyta</taxon>
        <taxon>Spermatophyta</taxon>
        <taxon>Magnoliopsida</taxon>
        <taxon>eudicotyledons</taxon>
        <taxon>Gunneridae</taxon>
        <taxon>Pentapetalae</taxon>
        <taxon>rosids</taxon>
        <taxon>malvids</taxon>
        <taxon>Brassicales</taxon>
        <taxon>Brassicaceae</taxon>
        <taxon>Camelineae</taxon>
        <taxon>Arabidopsis</taxon>
    </lineage>
</organism>
<dbReference type="EMBL" id="JAEFBK010000010">
    <property type="protein sequence ID" value="KAG7559005.1"/>
    <property type="molecule type" value="Genomic_DNA"/>
</dbReference>
<dbReference type="AlphaFoldDB" id="A0A8T1ZKL8"/>
<dbReference type="Pfam" id="PF00078">
    <property type="entry name" value="RVT_1"/>
    <property type="match status" value="1"/>
</dbReference>
<name>A0A8T1ZKL8_9BRAS</name>
<proteinExistence type="predicted"/>
<keyword evidence="2" id="KW-0548">Nucleotidyltransferase</keyword>
<comment type="caution">
    <text evidence="2">The sequence shown here is derived from an EMBL/GenBank/DDBJ whole genome shotgun (WGS) entry which is preliminary data.</text>
</comment>
<keyword evidence="3" id="KW-1185">Reference proteome</keyword>
<accession>A0A8T1ZKL8</accession>
<protein>
    <submittedName>
        <fullName evidence="2">Reverse transcriptase domain</fullName>
    </submittedName>
</protein>
<dbReference type="InterPro" id="IPR026960">
    <property type="entry name" value="RVT-Znf"/>
</dbReference>
<dbReference type="Proteomes" id="UP000694240">
    <property type="component" value="Chromosome 10"/>
</dbReference>